<evidence type="ECO:0000313" key="1">
    <source>
        <dbReference type="EMBL" id="CUO84778.1"/>
    </source>
</evidence>
<dbReference type="STRING" id="39482.ERS852491_03499"/>
<dbReference type="Proteomes" id="UP000095544">
    <property type="component" value="Unassembled WGS sequence"/>
</dbReference>
<accession>A0A174IHC3</accession>
<protein>
    <recommendedName>
        <fullName evidence="3">Bypass of forespore C C-terminal domain-containing protein</fullName>
    </recommendedName>
</protein>
<sequence length="120" mass="13726">MKMKYCIGFFAGVFLLVSMLGIGYQLSYQYMLDRQEAKAEIPEQKTESITTKGSATKNEGYYICELHGYIVVYLNDKTTIYEVTSIPLSNLPEDMQEEVKEGKLIETEQALYGFLENYSS</sequence>
<dbReference type="AlphaFoldDB" id="A0A174IHC3"/>
<evidence type="ECO:0008006" key="3">
    <source>
        <dbReference type="Google" id="ProtNLM"/>
    </source>
</evidence>
<reference evidence="1 2" key="1">
    <citation type="submission" date="2015-09" db="EMBL/GenBank/DDBJ databases">
        <authorList>
            <consortium name="Pathogen Informatics"/>
        </authorList>
    </citation>
    <scope>NUCLEOTIDE SEQUENCE [LARGE SCALE GENOMIC DNA]</scope>
    <source>
        <strain evidence="1 2">2789STDY5834876</strain>
    </source>
</reference>
<name>A0A174IHC3_9FIRM</name>
<evidence type="ECO:0000313" key="2">
    <source>
        <dbReference type="Proteomes" id="UP000095544"/>
    </source>
</evidence>
<dbReference type="RefSeq" id="WP_050642272.1">
    <property type="nucleotide sequence ID" value="NZ_CABKUE010000009.1"/>
</dbReference>
<dbReference type="OrthoDB" id="1912898at2"/>
<dbReference type="EMBL" id="CYZU01000038">
    <property type="protein sequence ID" value="CUO84778.1"/>
    <property type="molecule type" value="Genomic_DNA"/>
</dbReference>
<organism evidence="1 2">
    <name type="scientific">Faecalicatena contorta</name>
    <dbReference type="NCBI Taxonomy" id="39482"/>
    <lineage>
        <taxon>Bacteria</taxon>
        <taxon>Bacillati</taxon>
        <taxon>Bacillota</taxon>
        <taxon>Clostridia</taxon>
        <taxon>Lachnospirales</taxon>
        <taxon>Lachnospiraceae</taxon>
        <taxon>Faecalicatena</taxon>
    </lineage>
</organism>
<proteinExistence type="predicted"/>
<gene>
    <name evidence="1" type="ORF">ERS852491_03499</name>
</gene>